<dbReference type="PROSITE" id="PS50020">
    <property type="entry name" value="WW_DOMAIN_2"/>
    <property type="match status" value="1"/>
</dbReference>
<dbReference type="Pfam" id="PF00397">
    <property type="entry name" value="WW"/>
    <property type="match status" value="1"/>
</dbReference>
<dbReference type="SUPFAM" id="SSF51045">
    <property type="entry name" value="WW domain"/>
    <property type="match status" value="1"/>
</dbReference>
<dbReference type="CDD" id="cd00201">
    <property type="entry name" value="WW"/>
    <property type="match status" value="1"/>
</dbReference>
<proteinExistence type="predicted"/>
<accession>A0ABN9WXR5</accession>
<comment type="caution">
    <text evidence="2">The sequence shown here is derived from an EMBL/GenBank/DDBJ whole genome shotgun (WGS) entry which is preliminary data.</text>
</comment>
<protein>
    <recommendedName>
        <fullName evidence="1">WW domain-containing protein</fullName>
    </recommendedName>
</protein>
<name>A0ABN9WXR5_9DINO</name>
<keyword evidence="3" id="KW-1185">Reference proteome</keyword>
<evidence type="ECO:0000259" key="1">
    <source>
        <dbReference type="PROSITE" id="PS50020"/>
    </source>
</evidence>
<feature type="domain" description="WW" evidence="1">
    <location>
        <begin position="1"/>
        <end position="28"/>
    </location>
</feature>
<dbReference type="Gene3D" id="2.20.70.10">
    <property type="match status" value="1"/>
</dbReference>
<dbReference type="Proteomes" id="UP001189429">
    <property type="component" value="Unassembled WGS sequence"/>
</dbReference>
<evidence type="ECO:0000313" key="3">
    <source>
        <dbReference type="Proteomes" id="UP001189429"/>
    </source>
</evidence>
<evidence type="ECO:0000313" key="2">
    <source>
        <dbReference type="EMBL" id="CAK0891711.1"/>
    </source>
</evidence>
<dbReference type="EMBL" id="CAUYUJ010019505">
    <property type="protein sequence ID" value="CAK0891711.1"/>
    <property type="molecule type" value="Genomic_DNA"/>
</dbReference>
<gene>
    <name evidence="2" type="ORF">PCOR1329_LOCUS71573</name>
</gene>
<sequence length="117" mass="11851">MKKADPASGRTYYWNVATKTSQWALPSMVKAEALEVQAGGVDDAAAPAARAVALGGAAVALAALAAAAARAARAGGPSGSVLRRLRPPQARGWLWPPCWASPPLFEALRADGSDGAA</sequence>
<dbReference type="InterPro" id="IPR036020">
    <property type="entry name" value="WW_dom_sf"/>
</dbReference>
<organism evidence="2 3">
    <name type="scientific">Prorocentrum cordatum</name>
    <dbReference type="NCBI Taxonomy" id="2364126"/>
    <lineage>
        <taxon>Eukaryota</taxon>
        <taxon>Sar</taxon>
        <taxon>Alveolata</taxon>
        <taxon>Dinophyceae</taxon>
        <taxon>Prorocentrales</taxon>
        <taxon>Prorocentraceae</taxon>
        <taxon>Prorocentrum</taxon>
    </lineage>
</organism>
<reference evidence="2" key="1">
    <citation type="submission" date="2023-10" db="EMBL/GenBank/DDBJ databases">
        <authorList>
            <person name="Chen Y."/>
            <person name="Shah S."/>
            <person name="Dougan E. K."/>
            <person name="Thang M."/>
            <person name="Chan C."/>
        </authorList>
    </citation>
    <scope>NUCLEOTIDE SEQUENCE [LARGE SCALE GENOMIC DNA]</scope>
</reference>
<dbReference type="InterPro" id="IPR001202">
    <property type="entry name" value="WW_dom"/>
</dbReference>